<protein>
    <submittedName>
        <fullName evidence="1">Uncharacterized protein</fullName>
    </submittedName>
</protein>
<name>A0AA36E3C2_LACSI</name>
<keyword evidence="2" id="KW-1185">Reference proteome</keyword>
<dbReference type="Proteomes" id="UP001177003">
    <property type="component" value="Chromosome 4"/>
</dbReference>
<proteinExistence type="predicted"/>
<reference evidence="1" key="1">
    <citation type="submission" date="2023-04" db="EMBL/GenBank/DDBJ databases">
        <authorList>
            <person name="Vijverberg K."/>
            <person name="Xiong W."/>
            <person name="Schranz E."/>
        </authorList>
    </citation>
    <scope>NUCLEOTIDE SEQUENCE</scope>
</reference>
<sequence>MPCLNPYGWIMVLHLLIKDEKKYEPKVDHIKRMLISYIHEAIKMDVEIALMLRKKQIFLLKDSTKDIEKMKMGRIEKDNWSVMFQRGSKERGDKKKCVFLLPYKHLFSTTSLNYVLEITGSCKENDDAANKSYSYMIRWYISIWSTLLSIMPKLFKMQKPTQL</sequence>
<organism evidence="1 2">
    <name type="scientific">Lactuca saligna</name>
    <name type="common">Willowleaf lettuce</name>
    <dbReference type="NCBI Taxonomy" id="75948"/>
    <lineage>
        <taxon>Eukaryota</taxon>
        <taxon>Viridiplantae</taxon>
        <taxon>Streptophyta</taxon>
        <taxon>Embryophyta</taxon>
        <taxon>Tracheophyta</taxon>
        <taxon>Spermatophyta</taxon>
        <taxon>Magnoliopsida</taxon>
        <taxon>eudicotyledons</taxon>
        <taxon>Gunneridae</taxon>
        <taxon>Pentapetalae</taxon>
        <taxon>asterids</taxon>
        <taxon>campanulids</taxon>
        <taxon>Asterales</taxon>
        <taxon>Asteraceae</taxon>
        <taxon>Cichorioideae</taxon>
        <taxon>Cichorieae</taxon>
        <taxon>Lactucinae</taxon>
        <taxon>Lactuca</taxon>
    </lineage>
</organism>
<accession>A0AA36E3C2</accession>
<dbReference type="AlphaFoldDB" id="A0AA36E3C2"/>
<dbReference type="EMBL" id="OX465080">
    <property type="protein sequence ID" value="CAI9281919.1"/>
    <property type="molecule type" value="Genomic_DNA"/>
</dbReference>
<evidence type="ECO:0000313" key="1">
    <source>
        <dbReference type="EMBL" id="CAI9281919.1"/>
    </source>
</evidence>
<evidence type="ECO:0000313" key="2">
    <source>
        <dbReference type="Proteomes" id="UP001177003"/>
    </source>
</evidence>
<gene>
    <name evidence="1" type="ORF">LSALG_LOCUS21587</name>
</gene>